<evidence type="ECO:0000313" key="3">
    <source>
        <dbReference type="Proteomes" id="UP001217044"/>
    </source>
</evidence>
<dbReference type="Pfam" id="PF06983">
    <property type="entry name" value="3-dmu-9_3-mt"/>
    <property type="match status" value="1"/>
</dbReference>
<proteinExistence type="predicted"/>
<dbReference type="SUPFAM" id="SSF54593">
    <property type="entry name" value="Glyoxalase/Bleomycin resistance protein/Dihydroxybiphenyl dioxygenase"/>
    <property type="match status" value="1"/>
</dbReference>
<name>A0ABY7V204_9DEIO</name>
<dbReference type="PIRSF" id="PIRSF021700">
    <property type="entry name" value="3_dmu_93_MTrfase"/>
    <property type="match status" value="1"/>
</dbReference>
<dbReference type="InterPro" id="IPR029068">
    <property type="entry name" value="Glyas_Bleomycin-R_OHBP_Dase"/>
</dbReference>
<keyword evidence="3" id="KW-1185">Reference proteome</keyword>
<evidence type="ECO:0000313" key="2">
    <source>
        <dbReference type="EMBL" id="WDA59207.1"/>
    </source>
</evidence>
<dbReference type="InterPro" id="IPR009725">
    <property type="entry name" value="3_dmu_93_MTrfase"/>
</dbReference>
<gene>
    <name evidence="2" type="ORF">M8445_03045</name>
</gene>
<reference evidence="2 3" key="1">
    <citation type="submission" date="2022-12" db="EMBL/GenBank/DDBJ databases">
        <title>Genome Sequence of Deinococcus aquaticus Type Strain PB314.</title>
        <authorList>
            <person name="Albert C."/>
            <person name="Hill J."/>
            <person name="Boren L."/>
            <person name="Scholz-Ng S."/>
            <person name="Fatema N."/>
            <person name="Grosso R."/>
            <person name="Soboslay E."/>
            <person name="Tuohy J."/>
        </authorList>
    </citation>
    <scope>NUCLEOTIDE SEQUENCE [LARGE SCALE GENOMIC DNA]</scope>
    <source>
        <strain evidence="2 3">PB-314</strain>
    </source>
</reference>
<sequence length="131" mass="14268">MPQTITPFLMFQGQCTDALALYTRVFPAARVEGLEHHPDGTVRGATLHLTDTLALRVTDSPVQHAFTFTPSTSLFVDCADTAGFEALYAGLSDGGEILMPPADYGFSPRFAWVNDPYGVSWQLNVPHPQTP</sequence>
<organism evidence="2 3">
    <name type="scientific">Deinococcus aquaticus</name>
    <dbReference type="NCBI Taxonomy" id="328692"/>
    <lineage>
        <taxon>Bacteria</taxon>
        <taxon>Thermotogati</taxon>
        <taxon>Deinococcota</taxon>
        <taxon>Deinococci</taxon>
        <taxon>Deinococcales</taxon>
        <taxon>Deinococcaceae</taxon>
        <taxon>Deinococcus</taxon>
    </lineage>
</organism>
<dbReference type="InterPro" id="IPR028973">
    <property type="entry name" value="PhnB-like"/>
</dbReference>
<dbReference type="RefSeq" id="WP_273989577.1">
    <property type="nucleotide sequence ID" value="NZ_BAABQT010000006.1"/>
</dbReference>
<dbReference type="CDD" id="cd06588">
    <property type="entry name" value="PhnB_like"/>
    <property type="match status" value="1"/>
</dbReference>
<dbReference type="PANTHER" id="PTHR33990:SF4">
    <property type="entry name" value="PHNB-LIKE DOMAIN-CONTAINING PROTEIN"/>
    <property type="match status" value="1"/>
</dbReference>
<protein>
    <submittedName>
        <fullName evidence="2">VOC family protein</fullName>
    </submittedName>
</protein>
<evidence type="ECO:0000259" key="1">
    <source>
        <dbReference type="Pfam" id="PF06983"/>
    </source>
</evidence>
<dbReference type="Gene3D" id="3.30.720.100">
    <property type="match status" value="1"/>
</dbReference>
<dbReference type="EMBL" id="CP115165">
    <property type="protein sequence ID" value="WDA59207.1"/>
    <property type="molecule type" value="Genomic_DNA"/>
</dbReference>
<dbReference type="Proteomes" id="UP001217044">
    <property type="component" value="Chromosome"/>
</dbReference>
<dbReference type="PANTHER" id="PTHR33990">
    <property type="entry name" value="PROTEIN YJDN-RELATED"/>
    <property type="match status" value="1"/>
</dbReference>
<feature type="domain" description="PhnB-like" evidence="1">
    <location>
        <begin position="4"/>
        <end position="123"/>
    </location>
</feature>
<accession>A0ABY7V204</accession>
<dbReference type="Gene3D" id="3.30.720.110">
    <property type="match status" value="1"/>
</dbReference>